<protein>
    <submittedName>
        <fullName evidence="1">Uncharacterized protein</fullName>
    </submittedName>
</protein>
<organism evidence="1 2">
    <name type="scientific">Vibrio phage VBP32</name>
    <dbReference type="NCBI Taxonomy" id="754072"/>
    <lineage>
        <taxon>Viruses</taxon>
        <taxon>Duplodnaviria</taxon>
        <taxon>Heunggongvirae</taxon>
        <taxon>Uroviricota</taxon>
        <taxon>Caudoviricetes</taxon>
        <taxon>Schitoviridae</taxon>
        <taxon>Fuhrmanvirinae</taxon>
        <taxon>Stoningtonvirus</taxon>
        <taxon>Stoningtonvirus VBP47</taxon>
    </lineage>
</organism>
<proteinExistence type="predicted"/>
<dbReference type="GeneID" id="15013231"/>
<accession>M4SLM2</accession>
<gene>
    <name evidence="1" type="ORF">VPMG_00098</name>
</gene>
<evidence type="ECO:0000313" key="2">
    <source>
        <dbReference type="Proteomes" id="UP000201725"/>
    </source>
</evidence>
<reference evidence="1 2" key="1">
    <citation type="submission" date="2010-11" db="EMBL/GenBank/DDBJ databases">
        <title>The Genome Sequence of Vibrio phage VBP32.</title>
        <authorList>
            <consortium name="The Broad Institute Genome Sequencing Platform"/>
            <person name="Henn M.R."/>
            <person name="Wharam S."/>
            <person name="Gilg I."/>
            <person name="Martinez Martinez J."/>
            <person name="Wilson W."/>
            <person name="Levin J."/>
            <person name="Malboeuf C."/>
            <person name="Casali M."/>
            <person name="Russ C."/>
            <person name="Lennon N."/>
            <person name="Chapman S.B."/>
            <person name="Erlich R."/>
            <person name="Young S.K."/>
            <person name="Yandava C."/>
            <person name="Zeng Q."/>
            <person name="Fitzgerald M.F."/>
            <person name="Alvarado L."/>
            <person name="Anderson S."/>
            <person name="Berlin A."/>
            <person name="Chen Z."/>
            <person name="Freedman E."/>
            <person name="Gellesch M."/>
            <person name="Goldberg J."/>
            <person name="Green L."/>
            <person name="Griggs A."/>
            <person name="Gujja S."/>
            <person name="Heilman E."/>
            <person name="Heiman D."/>
            <person name="Hollinger A."/>
            <person name="Howarth C."/>
            <person name="Larson L."/>
            <person name="Mehta T."/>
            <person name="Neiman D."/>
            <person name="Pearson M."/>
            <person name="Roberts A."/>
            <person name="Ryan E."/>
            <person name="Saif S."/>
            <person name="Shea T."/>
            <person name="Shenoy N."/>
            <person name="Sisk P."/>
            <person name="Stolte C."/>
            <person name="Sykes S."/>
            <person name="White J."/>
            <person name="Haas B."/>
            <person name="Nusbaum C."/>
            <person name="Birren B."/>
        </authorList>
    </citation>
    <scope>NUCLEOTIDE SEQUENCE [LARGE SCALE GENOMIC DNA]</scope>
    <source>
        <strain evidence="1 2">VBP32</strain>
    </source>
</reference>
<dbReference type="Proteomes" id="UP000201725">
    <property type="component" value="Segment"/>
</dbReference>
<dbReference type="RefSeq" id="YP_007676588.1">
    <property type="nucleotide sequence ID" value="NC_020868.1"/>
</dbReference>
<evidence type="ECO:0000313" key="1">
    <source>
        <dbReference type="EMBL" id="AGH57237.1"/>
    </source>
</evidence>
<dbReference type="EMBL" id="HQ634196">
    <property type="protein sequence ID" value="AGH57237.1"/>
    <property type="molecule type" value="Genomic_DNA"/>
</dbReference>
<name>M4SLM2_9CAUD</name>
<sequence length="52" mass="5748">MSKAELLESIRNAIADAEEYGLCRFEDGTVITGAMWDPEDGNLVFTEDLPLT</sequence>
<dbReference type="KEGG" id="vg:15013231"/>